<feature type="region of interest" description="Disordered" evidence="9">
    <location>
        <begin position="139"/>
        <end position="371"/>
    </location>
</feature>
<evidence type="ECO:0000259" key="11">
    <source>
        <dbReference type="PROSITE" id="PS51322"/>
    </source>
</evidence>
<feature type="domain" description="SB" evidence="10">
    <location>
        <begin position="473"/>
        <end position="540"/>
    </location>
</feature>
<gene>
    <name evidence="12" type="primary">STP22</name>
    <name evidence="12" type="ORF">LTR24_001227</name>
</gene>
<reference evidence="12 13" key="1">
    <citation type="submission" date="2023-08" db="EMBL/GenBank/DDBJ databases">
        <title>Black Yeasts Isolated from many extreme environments.</title>
        <authorList>
            <person name="Coleine C."/>
            <person name="Stajich J.E."/>
            <person name="Selbmann L."/>
        </authorList>
    </citation>
    <scope>NUCLEOTIDE SEQUENCE [LARGE SCALE GENOMIC DNA]</scope>
    <source>
        <strain evidence="12 13">CCFEE 5885</strain>
    </source>
</reference>
<keyword evidence="13" id="KW-1185">Reference proteome</keyword>
<comment type="subcellular location">
    <subcellularLocation>
        <location evidence="1">Endosome</location>
    </subcellularLocation>
</comment>
<organism evidence="12 13">
    <name type="scientific">Lithohypha guttulata</name>
    <dbReference type="NCBI Taxonomy" id="1690604"/>
    <lineage>
        <taxon>Eukaryota</taxon>
        <taxon>Fungi</taxon>
        <taxon>Dikarya</taxon>
        <taxon>Ascomycota</taxon>
        <taxon>Pezizomycotina</taxon>
        <taxon>Eurotiomycetes</taxon>
        <taxon>Chaetothyriomycetidae</taxon>
        <taxon>Chaetothyriales</taxon>
        <taxon>Trichomeriaceae</taxon>
        <taxon>Lithohypha</taxon>
    </lineage>
</organism>
<dbReference type="InterPro" id="IPR016135">
    <property type="entry name" value="UBQ-conjugating_enzyme/RWD"/>
</dbReference>
<evidence type="ECO:0000259" key="10">
    <source>
        <dbReference type="PROSITE" id="PS51312"/>
    </source>
</evidence>
<keyword evidence="6 8" id="KW-0175">Coiled coil</keyword>
<dbReference type="InterPro" id="IPR008883">
    <property type="entry name" value="UEV_N"/>
</dbReference>
<feature type="domain" description="UEV" evidence="11">
    <location>
        <begin position="7"/>
        <end position="144"/>
    </location>
</feature>
<keyword evidence="4" id="KW-0967">Endosome</keyword>
<dbReference type="CDD" id="cd11685">
    <property type="entry name" value="UEV_TSG101-like"/>
    <property type="match status" value="1"/>
</dbReference>
<dbReference type="InterPro" id="IPR037202">
    <property type="entry name" value="ESCRT_assembly_dom"/>
</dbReference>
<evidence type="ECO:0000256" key="9">
    <source>
        <dbReference type="SAM" id="MobiDB-lite"/>
    </source>
</evidence>
<dbReference type="Gene3D" id="3.10.110.10">
    <property type="entry name" value="Ubiquitin Conjugating Enzyme"/>
    <property type="match status" value="1"/>
</dbReference>
<evidence type="ECO:0000256" key="3">
    <source>
        <dbReference type="ARBA" id="ARBA00022448"/>
    </source>
</evidence>
<dbReference type="PROSITE" id="PS51322">
    <property type="entry name" value="UEV"/>
    <property type="match status" value="1"/>
</dbReference>
<feature type="compositionally biased region" description="Low complexity" evidence="9">
    <location>
        <begin position="143"/>
        <end position="158"/>
    </location>
</feature>
<dbReference type="Pfam" id="PF09454">
    <property type="entry name" value="Vps23_core"/>
    <property type="match status" value="1"/>
</dbReference>
<dbReference type="PROSITE" id="PS51312">
    <property type="entry name" value="SB"/>
    <property type="match status" value="1"/>
</dbReference>
<feature type="compositionally biased region" description="Low complexity" evidence="9">
    <location>
        <begin position="355"/>
        <end position="366"/>
    </location>
</feature>
<comment type="caution">
    <text evidence="12">The sequence shown here is derived from an EMBL/GenBank/DDBJ whole genome shotgun (WGS) entry which is preliminary data.</text>
</comment>
<comment type="similarity">
    <text evidence="2">Belongs to the ubiquitin-conjugating enzyme family. UEV subfamily.</text>
</comment>
<dbReference type="SUPFAM" id="SSF54495">
    <property type="entry name" value="UBC-like"/>
    <property type="match status" value="1"/>
</dbReference>
<sequence>MATVPQKTLNWLWDVLRREYRDPQRAYSDLAQTLALYPAFAPRTDVYTSENGVPALLLHLNGTLPVNFRGSQYRFPIAIWIPHSYPYESPIIYVTATDDMAIRPGQHVSASDGKIYHPYLARWREAPDQLADVFAREPPVMSRQQLPPQPQSTTSGQQQPPPRPPLPTEQWPSSTRPHSIAAAPPLPPPKQSDQINGARPPSTAPSESPRPGRYDAPPPLPAQAPSPRPQPYQSQPHILPQRQSSLRQSFPPHQQAPPQQQYQQQRQPMTDPSMDMHAQQQQRLPQASPQQMSTQHHHPQRGPPSSHLQYQPQQPRDYAPPHPQPQYRPQHQQQQAPLPKPRQPNIMDDSPFDVSLPSSTTTNLPTPAIPPNPEKQHILSTLQSTLLTTLQNQITQNTSALNPLQSQHAALQQAQQTLQSELNQLQSLQSQLQQNISSLTSTLSTADRTITNAQSSSSPDKIPAIDDLIIPPTLVARQLYDSVAEQRGYEAAIYALTEGFVRGRIAGELWARKTRECAREEFRRKWLVRRVGRGMGLDAP</sequence>
<evidence type="ECO:0000256" key="1">
    <source>
        <dbReference type="ARBA" id="ARBA00004177"/>
    </source>
</evidence>
<proteinExistence type="inferred from homology"/>
<dbReference type="Pfam" id="PF05743">
    <property type="entry name" value="UEV"/>
    <property type="match status" value="1"/>
</dbReference>
<dbReference type="InterPro" id="IPR052070">
    <property type="entry name" value="ESCRT-I_UEV_domain"/>
</dbReference>
<evidence type="ECO:0000256" key="8">
    <source>
        <dbReference type="SAM" id="Coils"/>
    </source>
</evidence>
<keyword evidence="3 7" id="KW-0813">Transport</keyword>
<evidence type="ECO:0000256" key="5">
    <source>
        <dbReference type="ARBA" id="ARBA00022927"/>
    </source>
</evidence>
<dbReference type="InterPro" id="IPR017916">
    <property type="entry name" value="SB_dom"/>
</dbReference>
<evidence type="ECO:0000256" key="2">
    <source>
        <dbReference type="ARBA" id="ARBA00009594"/>
    </source>
</evidence>
<dbReference type="SUPFAM" id="SSF140111">
    <property type="entry name" value="Endosomal sorting complex assembly domain"/>
    <property type="match status" value="1"/>
</dbReference>
<evidence type="ECO:0000256" key="7">
    <source>
        <dbReference type="PROSITE-ProRule" id="PRU00644"/>
    </source>
</evidence>
<dbReference type="Gene3D" id="1.20.5.340">
    <property type="match status" value="1"/>
</dbReference>
<feature type="compositionally biased region" description="Low complexity" evidence="9">
    <location>
        <begin position="327"/>
        <end position="337"/>
    </location>
</feature>
<feature type="compositionally biased region" description="Pro residues" evidence="9">
    <location>
        <begin position="216"/>
        <end position="230"/>
    </location>
</feature>
<protein>
    <submittedName>
        <fullName evidence="12">Suppressor protein stp22 of temperature-sensitive alpha-factor receptor and arginine permease</fullName>
    </submittedName>
</protein>
<evidence type="ECO:0000313" key="13">
    <source>
        <dbReference type="Proteomes" id="UP001345013"/>
    </source>
</evidence>
<dbReference type="PANTHER" id="PTHR23306:SF3">
    <property type="entry name" value="TUMOR SUPPRESSOR PROTEIN 101"/>
    <property type="match status" value="1"/>
</dbReference>
<feature type="coiled-coil region" evidence="8">
    <location>
        <begin position="404"/>
        <end position="442"/>
    </location>
</feature>
<dbReference type="PANTHER" id="PTHR23306">
    <property type="entry name" value="TUMOR SUSCEPTIBILITY GENE 101 PROTEIN-RELATED"/>
    <property type="match status" value="1"/>
</dbReference>
<keyword evidence="5 7" id="KW-0653">Protein transport</keyword>
<evidence type="ECO:0000313" key="12">
    <source>
        <dbReference type="EMBL" id="KAK5099568.1"/>
    </source>
</evidence>
<dbReference type="Gene3D" id="6.10.140.820">
    <property type="match status" value="1"/>
</dbReference>
<keyword evidence="12" id="KW-0675">Receptor</keyword>
<dbReference type="Proteomes" id="UP001345013">
    <property type="component" value="Unassembled WGS sequence"/>
</dbReference>
<feature type="compositionally biased region" description="Low complexity" evidence="9">
    <location>
        <begin position="248"/>
        <end position="291"/>
    </location>
</feature>
<evidence type="ECO:0000256" key="6">
    <source>
        <dbReference type="ARBA" id="ARBA00023054"/>
    </source>
</evidence>
<name>A0ABR0KL10_9EURO</name>
<evidence type="ECO:0000256" key="4">
    <source>
        <dbReference type="ARBA" id="ARBA00022753"/>
    </source>
</evidence>
<accession>A0ABR0KL10</accession>
<dbReference type="EMBL" id="JAVRRG010000009">
    <property type="protein sequence ID" value="KAK5099568.1"/>
    <property type="molecule type" value="Genomic_DNA"/>
</dbReference>